<dbReference type="Gene3D" id="3.80.10.10">
    <property type="entry name" value="Ribonuclease Inhibitor"/>
    <property type="match status" value="2"/>
</dbReference>
<dbReference type="Proteomes" id="UP000251960">
    <property type="component" value="Chromosome 5"/>
</dbReference>
<evidence type="ECO:0000256" key="2">
    <source>
        <dbReference type="ARBA" id="ARBA00022525"/>
    </source>
</evidence>
<sequence>MTNRLRLPLPQCLFLLHCYVVVAIVAHPSSPEQASPKANQHPLSYNNLGPEDFPNDRLYRAYHAIQSFKSTITSDPKNITGTWAGNDICGEKSYVGFYCATPTSRAKELTVTAVVLNGFGLRAPKLQGFVDQLPDVALFHAASNNFGNGGIPRLTGLEYSYDLSVDDNTDLQVQDYSEVTGRARANIHCVAGMIELRFRLGTGPDKGGGIIPGVADGKALLLNYNDLSGQLPADLGFSKLSFLALANNRLTGPIPPSVAHLKDSLLECLFLLHCYVVVAIVAHPSSPEQESPKANQHPLSYNNLRPEDFPNDRLYRAYHAIQSFKSTITSDPKNITGTWAGNDICGEKSYVGFYCATPTSRAKELTVTAVVLNGFGLRAPKLQGFVDQLPDVALFHAASNNFGNGGIPRLTGLEYSYDLSVDDNTDLQVQDYSEVTGRARANIHCVAAMIEFRFRLGTGPDKGGGIIPGVADGKALLLNYNDLSGQLPADLGFSKLSFLALANNRLTGPIPPSVAHLKDSLLEVLLLNNQLSGCLAPELGMLAKAAVIDAGMNQLTGPIPSSFSCLISVEQLNLAGNRLYGHVPDALCRLAGPTGRLANLTLSGNYFTSVGPACAALIKDGVLNVKSNCIPGLANQRRPEECAAFIQSRPKTCPAAATTETTCPAPAANDAVAQGVRKVRDYFSYVTYATLHE</sequence>
<dbReference type="AlphaFoldDB" id="A0A3L6EQS6"/>
<evidence type="ECO:0000313" key="6">
    <source>
        <dbReference type="EMBL" id="PWZ23326.1"/>
    </source>
</evidence>
<feature type="chain" id="PRO_5018211374" description="Leucine-rich repeat (LRR) family protein" evidence="5">
    <location>
        <begin position="24"/>
        <end position="693"/>
    </location>
</feature>
<dbReference type="GO" id="GO:0005576">
    <property type="term" value="C:extracellular region"/>
    <property type="evidence" value="ECO:0007669"/>
    <property type="project" value="UniProtKB-SubCell"/>
</dbReference>
<dbReference type="InterPro" id="IPR032675">
    <property type="entry name" value="LRR_dom_sf"/>
</dbReference>
<keyword evidence="2" id="KW-0964">Secreted</keyword>
<evidence type="ECO:0008006" key="7">
    <source>
        <dbReference type="Google" id="ProtNLM"/>
    </source>
</evidence>
<keyword evidence="4" id="KW-0677">Repeat</keyword>
<dbReference type="EMBL" id="NCVQ01000006">
    <property type="protein sequence ID" value="PWZ23326.1"/>
    <property type="molecule type" value="Genomic_DNA"/>
</dbReference>
<dbReference type="PANTHER" id="PTHR32093">
    <property type="entry name" value="LEUCINE-RICH REPEAT EXTENSIN-LIKE PROTEIN 3-RELATED"/>
    <property type="match status" value="1"/>
</dbReference>
<protein>
    <recommendedName>
        <fullName evidence="7">Leucine-rich repeat (LRR) family protein</fullName>
    </recommendedName>
</protein>
<feature type="signal peptide" evidence="5">
    <location>
        <begin position="1"/>
        <end position="23"/>
    </location>
</feature>
<evidence type="ECO:0000256" key="1">
    <source>
        <dbReference type="ARBA" id="ARBA00004613"/>
    </source>
</evidence>
<dbReference type="PANTHER" id="PTHR32093:SF159">
    <property type="entry name" value="OS02G0616100 PROTEIN"/>
    <property type="match status" value="1"/>
</dbReference>
<dbReference type="InterPro" id="IPR001611">
    <property type="entry name" value="Leu-rich_rpt"/>
</dbReference>
<comment type="caution">
    <text evidence="6">The sequence shown here is derived from an EMBL/GenBank/DDBJ whole genome shotgun (WGS) entry which is preliminary data.</text>
</comment>
<dbReference type="Pfam" id="PF00560">
    <property type="entry name" value="LRR_1"/>
    <property type="match status" value="3"/>
</dbReference>
<comment type="subcellular location">
    <subcellularLocation>
        <location evidence="1">Secreted</location>
    </subcellularLocation>
</comment>
<proteinExistence type="predicted"/>
<name>A0A3L6EQS6_MAIZE</name>
<gene>
    <name evidence="6" type="ORF">Zm00014a_037734</name>
</gene>
<dbReference type="InterPro" id="IPR051582">
    <property type="entry name" value="LRR_extensin-like_regulator"/>
</dbReference>
<reference evidence="6" key="1">
    <citation type="journal article" date="2018" name="Nat. Genet.">
        <title>Extensive intraspecific gene order and gene structural variations between Mo17 and other maize genomes.</title>
        <authorList>
            <person name="Sun S."/>
            <person name="Zhou Y."/>
            <person name="Chen J."/>
            <person name="Shi J."/>
            <person name="Zhao H."/>
            <person name="Zhao H."/>
            <person name="Song W."/>
            <person name="Zhang M."/>
            <person name="Cui Y."/>
            <person name="Dong X."/>
            <person name="Liu H."/>
            <person name="Ma X."/>
            <person name="Jiao Y."/>
            <person name="Wang B."/>
            <person name="Wei X."/>
            <person name="Stein J.C."/>
            <person name="Glaubitz J.C."/>
            <person name="Lu F."/>
            <person name="Yu G."/>
            <person name="Liang C."/>
            <person name="Fengler K."/>
            <person name="Li B."/>
            <person name="Rafalski A."/>
            <person name="Schnable P.S."/>
            <person name="Ware D.H."/>
            <person name="Buckler E.S."/>
            <person name="Lai J."/>
        </authorList>
    </citation>
    <scope>NUCLEOTIDE SEQUENCE [LARGE SCALE GENOMIC DNA]</scope>
    <source>
        <tissue evidence="6">Seedling</tissue>
    </source>
</reference>
<organism evidence="6">
    <name type="scientific">Zea mays</name>
    <name type="common">Maize</name>
    <dbReference type="NCBI Taxonomy" id="4577"/>
    <lineage>
        <taxon>Eukaryota</taxon>
        <taxon>Viridiplantae</taxon>
        <taxon>Streptophyta</taxon>
        <taxon>Embryophyta</taxon>
        <taxon>Tracheophyta</taxon>
        <taxon>Spermatophyta</taxon>
        <taxon>Magnoliopsida</taxon>
        <taxon>Liliopsida</taxon>
        <taxon>Poales</taxon>
        <taxon>Poaceae</taxon>
        <taxon>PACMAD clade</taxon>
        <taxon>Panicoideae</taxon>
        <taxon>Andropogonodae</taxon>
        <taxon>Andropogoneae</taxon>
        <taxon>Tripsacinae</taxon>
        <taxon>Zea</taxon>
    </lineage>
</organism>
<accession>A0A3L6EQS6</accession>
<evidence type="ECO:0000256" key="3">
    <source>
        <dbReference type="ARBA" id="ARBA00022729"/>
    </source>
</evidence>
<dbReference type="SUPFAM" id="SSF52058">
    <property type="entry name" value="L domain-like"/>
    <property type="match status" value="2"/>
</dbReference>
<dbReference type="ExpressionAtlas" id="A0A3L6EQS6">
    <property type="expression patterns" value="baseline and differential"/>
</dbReference>
<evidence type="ECO:0000256" key="5">
    <source>
        <dbReference type="SAM" id="SignalP"/>
    </source>
</evidence>
<evidence type="ECO:0000256" key="4">
    <source>
        <dbReference type="ARBA" id="ARBA00022737"/>
    </source>
</evidence>
<keyword evidence="3 5" id="KW-0732">Signal</keyword>